<evidence type="ECO:0000256" key="1">
    <source>
        <dbReference type="SAM" id="Phobius"/>
    </source>
</evidence>
<dbReference type="Proteomes" id="UP000010824">
    <property type="component" value="Chromosome"/>
</dbReference>
<protein>
    <submittedName>
        <fullName evidence="2">CARDB domain-containing protein</fullName>
    </submittedName>
</protein>
<dbReference type="AlphaFoldDB" id="L0HHB1"/>
<dbReference type="PANTHER" id="PTHR35902">
    <property type="entry name" value="S-LAYER DOMAIN-LIKE PROTEIN-RELATED"/>
    <property type="match status" value="1"/>
</dbReference>
<keyword evidence="1" id="KW-1133">Transmembrane helix</keyword>
<dbReference type="HOGENOM" id="CLU_028008_0_0_2"/>
<dbReference type="OrthoDB" id="56770at2157"/>
<accession>L0HHB1</accession>
<organism evidence="2 3">
    <name type="scientific">Methanoregula formicica (strain DSM 22288 / NBRC 105244 / SMSP)</name>
    <dbReference type="NCBI Taxonomy" id="593750"/>
    <lineage>
        <taxon>Archaea</taxon>
        <taxon>Methanobacteriati</taxon>
        <taxon>Methanobacteriota</taxon>
        <taxon>Stenosarchaea group</taxon>
        <taxon>Methanomicrobia</taxon>
        <taxon>Methanomicrobiales</taxon>
        <taxon>Methanoregulaceae</taxon>
        <taxon>Methanoregula</taxon>
    </lineage>
</organism>
<dbReference type="PANTHER" id="PTHR35902:SF3">
    <property type="entry name" value="NPCBM-ASSOCIATED, NEW3 DOMAIN OF ALPHA-GALACTOSIDASE"/>
    <property type="match status" value="1"/>
</dbReference>
<dbReference type="Gene3D" id="2.60.40.10">
    <property type="entry name" value="Immunoglobulins"/>
    <property type="match status" value="1"/>
</dbReference>
<evidence type="ECO:0000313" key="2">
    <source>
        <dbReference type="EMBL" id="AGB02688.1"/>
    </source>
</evidence>
<feature type="transmembrane region" description="Helical" evidence="1">
    <location>
        <begin position="408"/>
        <end position="425"/>
    </location>
</feature>
<gene>
    <name evidence="2" type="ordered locus">Metfor_1659</name>
</gene>
<dbReference type="InterPro" id="IPR013783">
    <property type="entry name" value="Ig-like_fold"/>
</dbReference>
<dbReference type="RefSeq" id="WP_015285651.1">
    <property type="nucleotide sequence ID" value="NC_019943.1"/>
</dbReference>
<dbReference type="STRING" id="593750.Metfor_1659"/>
<reference evidence="3" key="1">
    <citation type="submission" date="2011-12" db="EMBL/GenBank/DDBJ databases">
        <title>Complete sequence of Methanoregula formicicum SMSP.</title>
        <authorList>
            <person name="Lucas S."/>
            <person name="Han J."/>
            <person name="Lapidus A."/>
            <person name="Cheng J.-F."/>
            <person name="Goodwin L."/>
            <person name="Pitluck S."/>
            <person name="Peters L."/>
            <person name="Ovchinnikova G."/>
            <person name="Teshima H."/>
            <person name="Detter J.C."/>
            <person name="Han C."/>
            <person name="Tapia R."/>
            <person name="Land M."/>
            <person name="Hauser L."/>
            <person name="Kyrpides N."/>
            <person name="Ivanova N."/>
            <person name="Pagani I."/>
            <person name="Imachi H."/>
            <person name="Tamaki H."/>
            <person name="Sekiguchi Y."/>
            <person name="Kamagata Y."/>
            <person name="Cadillo-Quiroz H."/>
            <person name="Zinder S."/>
            <person name="Liu W.-T."/>
            <person name="Woyke T."/>
        </authorList>
    </citation>
    <scope>NUCLEOTIDE SEQUENCE [LARGE SCALE GENOMIC DNA]</scope>
    <source>
        <strain evidence="3">DSM 22288 / NBRC 105244 / SMSP</strain>
    </source>
</reference>
<keyword evidence="1" id="KW-0472">Membrane</keyword>
<dbReference type="GeneID" id="14308048"/>
<keyword evidence="3" id="KW-1185">Reference proteome</keyword>
<keyword evidence="1" id="KW-0812">Transmembrane</keyword>
<dbReference type="EMBL" id="CP003167">
    <property type="protein sequence ID" value="AGB02688.1"/>
    <property type="molecule type" value="Genomic_DNA"/>
</dbReference>
<sequence precursor="true">MAVTKSIIILVLFVMAALLVKPVMGGTLYLSGSPNLSASISGTNEFSPNSDVQISITIQNTGQSKDKLVQSGITDRDDLPTTAKFLISTLSSGNAPVSIKTDPVMLGDLAESSSAVAQYTVKILENAEGGTYILPLMLNYSYLSSASQYNDATMEYFYQSKEITLDIPITIKPEVVIDVLSAEPEHITAGAKGYITIQVKNSGTAHGSQAIVVLTRNGDSPILPVDDSVYIGDFPAGSTATARYKISVSGRAEQQSYPVDVGVVYLNAEGDSESTREKTIGVPVGGKVNFAIVSPPAAMHPGNKKEILVEYKNIGGSPVYSAQARISAVDPFTSASDIAFIGDLQPNESRVITYPLGVDRSATIKEYGLDSEIRYRDALDNTHISDPMKVTVDVTATEGIAIILTNPIYLSIVAAAVIGIAYLAYHYRKKKE</sequence>
<proteinExistence type="predicted"/>
<reference evidence="2 3" key="2">
    <citation type="journal article" date="2014" name="Genome Announc.">
        <title>Complete Genome Sequence of Methanoregula formicica SMSPT, a Mesophilic Hydrogenotrophic Methanogen Isolated from a Methanogenic Upflow Anaerobic Sludge Blanket Reactor.</title>
        <authorList>
            <person name="Yamamoto K."/>
            <person name="Tamaki H."/>
            <person name="Cadillo-Quiroz H."/>
            <person name="Imachi H."/>
            <person name="Kyrpides N."/>
            <person name="Woyke T."/>
            <person name="Goodwin L."/>
            <person name="Zinder S.H."/>
            <person name="Kamagata Y."/>
            <person name="Liu W.T."/>
        </authorList>
    </citation>
    <scope>NUCLEOTIDE SEQUENCE [LARGE SCALE GENOMIC DNA]</scope>
    <source>
        <strain evidence="3">DSM 22288 / NBRC 105244 / SMSP</strain>
    </source>
</reference>
<dbReference type="KEGG" id="mfo:Metfor_1659"/>
<evidence type="ECO:0000313" key="3">
    <source>
        <dbReference type="Proteomes" id="UP000010824"/>
    </source>
</evidence>
<dbReference type="eggNOG" id="arCOG02079">
    <property type="taxonomic scope" value="Archaea"/>
</dbReference>
<dbReference type="InParanoid" id="L0HHB1"/>
<name>L0HHB1_METFS</name>